<name>A0ABW5ZEK6_9BACL</name>
<dbReference type="EMBL" id="JBHUPG010000009">
    <property type="protein sequence ID" value="MFD2911399.1"/>
    <property type="molecule type" value="Genomic_DNA"/>
</dbReference>
<comment type="caution">
    <text evidence="1">The sequence shown here is derived from an EMBL/GenBank/DDBJ whole genome shotgun (WGS) entry which is preliminary data.</text>
</comment>
<gene>
    <name evidence="1" type="ORF">ACFS5P_05890</name>
</gene>
<dbReference type="RefSeq" id="WP_204730087.1">
    <property type="nucleotide sequence ID" value="NZ_JAFBDK010000013.1"/>
</dbReference>
<evidence type="ECO:0000313" key="2">
    <source>
        <dbReference type="Proteomes" id="UP001597561"/>
    </source>
</evidence>
<sequence length="68" mass="8047">MKVEVLNLKKETNSDLLIKYGEWYAKYQNTSSEKKQQEYLSILFQYTREILNRMDGENSVAEKHTDGV</sequence>
<organism evidence="1 2">
    <name type="scientific">Jeotgalibacillus terrae</name>
    <dbReference type="NCBI Taxonomy" id="587735"/>
    <lineage>
        <taxon>Bacteria</taxon>
        <taxon>Bacillati</taxon>
        <taxon>Bacillota</taxon>
        <taxon>Bacilli</taxon>
        <taxon>Bacillales</taxon>
        <taxon>Caryophanaceae</taxon>
        <taxon>Jeotgalibacillus</taxon>
    </lineage>
</organism>
<reference evidence="2" key="1">
    <citation type="journal article" date="2019" name="Int. J. Syst. Evol. Microbiol.">
        <title>The Global Catalogue of Microorganisms (GCM) 10K type strain sequencing project: providing services to taxonomists for standard genome sequencing and annotation.</title>
        <authorList>
            <consortium name="The Broad Institute Genomics Platform"/>
            <consortium name="The Broad Institute Genome Sequencing Center for Infectious Disease"/>
            <person name="Wu L."/>
            <person name="Ma J."/>
        </authorList>
    </citation>
    <scope>NUCLEOTIDE SEQUENCE [LARGE SCALE GENOMIC DNA]</scope>
    <source>
        <strain evidence="2">KCTC 13528</strain>
    </source>
</reference>
<keyword evidence="2" id="KW-1185">Reference proteome</keyword>
<dbReference type="Proteomes" id="UP001597561">
    <property type="component" value="Unassembled WGS sequence"/>
</dbReference>
<evidence type="ECO:0000313" key="1">
    <source>
        <dbReference type="EMBL" id="MFD2911399.1"/>
    </source>
</evidence>
<proteinExistence type="predicted"/>
<protein>
    <submittedName>
        <fullName evidence="1">Uncharacterized protein</fullName>
    </submittedName>
</protein>
<accession>A0ABW5ZEK6</accession>